<dbReference type="EMBL" id="FNAI01000024">
    <property type="protein sequence ID" value="SDF68359.1"/>
    <property type="molecule type" value="Genomic_DNA"/>
</dbReference>
<dbReference type="STRING" id="1391627.SAMN05216464_12439"/>
<name>A0A1G7N4T0_9SPHI</name>
<protein>
    <submittedName>
        <fullName evidence="1">Uncharacterized protein</fullName>
    </submittedName>
</protein>
<accession>A0A1G7N4T0</accession>
<reference evidence="1 2" key="1">
    <citation type="submission" date="2016-10" db="EMBL/GenBank/DDBJ databases">
        <authorList>
            <person name="de Groot N.N."/>
        </authorList>
    </citation>
    <scope>NUCLEOTIDE SEQUENCE [LARGE SCALE GENOMIC DNA]</scope>
    <source>
        <strain evidence="1 2">47C3B</strain>
    </source>
</reference>
<dbReference type="OrthoDB" id="964829at2"/>
<dbReference type="RefSeq" id="WP_091157141.1">
    <property type="nucleotide sequence ID" value="NZ_FNAI01000024.1"/>
</dbReference>
<organism evidence="1 2">
    <name type="scientific">Mucilaginibacter pineti</name>
    <dbReference type="NCBI Taxonomy" id="1391627"/>
    <lineage>
        <taxon>Bacteria</taxon>
        <taxon>Pseudomonadati</taxon>
        <taxon>Bacteroidota</taxon>
        <taxon>Sphingobacteriia</taxon>
        <taxon>Sphingobacteriales</taxon>
        <taxon>Sphingobacteriaceae</taxon>
        <taxon>Mucilaginibacter</taxon>
    </lineage>
</organism>
<dbReference type="Proteomes" id="UP000199072">
    <property type="component" value="Unassembled WGS sequence"/>
</dbReference>
<keyword evidence="2" id="KW-1185">Reference proteome</keyword>
<gene>
    <name evidence="1" type="ORF">SAMN05216464_12439</name>
</gene>
<proteinExistence type="predicted"/>
<sequence length="99" mass="12048">MKQQEYIEALDKAWGFNGFLGTLRDGKFDKKLYDELYHTLKEIDIQDDEQIVRELIQLLWFIPIFMYRQKEYIPDVPSKEYDALRENLEEELARILIYP</sequence>
<dbReference type="AlphaFoldDB" id="A0A1G7N4T0"/>
<evidence type="ECO:0000313" key="1">
    <source>
        <dbReference type="EMBL" id="SDF68359.1"/>
    </source>
</evidence>
<evidence type="ECO:0000313" key="2">
    <source>
        <dbReference type="Proteomes" id="UP000199072"/>
    </source>
</evidence>